<feature type="transmembrane region" description="Helical" evidence="1">
    <location>
        <begin position="185"/>
        <end position="205"/>
    </location>
</feature>
<comment type="caution">
    <text evidence="2">The sequence shown here is derived from an EMBL/GenBank/DDBJ whole genome shotgun (WGS) entry which is preliminary data.</text>
</comment>
<name>A0ABT7MB09_9PSEU</name>
<proteinExistence type="predicted"/>
<dbReference type="NCBIfam" id="NF041646">
    <property type="entry name" value="VC0807_fam"/>
    <property type="match status" value="1"/>
</dbReference>
<feature type="transmembrane region" description="Helical" evidence="1">
    <location>
        <begin position="35"/>
        <end position="58"/>
    </location>
</feature>
<reference evidence="2 3" key="1">
    <citation type="submission" date="2023-06" db="EMBL/GenBank/DDBJ databases">
        <title>Actinomycetospora Odt1-22.</title>
        <authorList>
            <person name="Supong K."/>
        </authorList>
    </citation>
    <scope>NUCLEOTIDE SEQUENCE [LARGE SCALE GENOMIC DNA]</scope>
    <source>
        <strain evidence="2 3">Odt1-22</strain>
    </source>
</reference>
<keyword evidence="1" id="KW-1133">Transmembrane helix</keyword>
<feature type="transmembrane region" description="Helical" evidence="1">
    <location>
        <begin position="102"/>
        <end position="118"/>
    </location>
</feature>
<feature type="transmembrane region" description="Helical" evidence="1">
    <location>
        <begin position="155"/>
        <end position="179"/>
    </location>
</feature>
<evidence type="ECO:0000313" key="3">
    <source>
        <dbReference type="Proteomes" id="UP001231924"/>
    </source>
</evidence>
<gene>
    <name evidence="2" type="ORF">QRT03_17945</name>
</gene>
<accession>A0ABT7MB09</accession>
<sequence>MTTTEIPAPAPASSTGMRSSLRGLLADVGLPMGTYYGLHLLGVGDSTALLAATVAAGVRVGVVALRTRRLSAFAALMLGVYAIGLAASFVTGDPHLMLLKDSVGTAVVGIGFLVSLALDRPLLLAAMEGMNPAKAVEARRAYEDMPGARRTIRGVTALWGVGLLAEAILRIPVVLALPISVGVAVSQLMTVVVIVGLVVVGGIWVRTARRRAH</sequence>
<dbReference type="Proteomes" id="UP001231924">
    <property type="component" value="Unassembled WGS sequence"/>
</dbReference>
<dbReference type="EMBL" id="JASVWF010000003">
    <property type="protein sequence ID" value="MDL5157855.1"/>
    <property type="molecule type" value="Genomic_DNA"/>
</dbReference>
<keyword evidence="1" id="KW-0472">Membrane</keyword>
<feature type="transmembrane region" description="Helical" evidence="1">
    <location>
        <begin position="70"/>
        <end position="90"/>
    </location>
</feature>
<evidence type="ECO:0000256" key="1">
    <source>
        <dbReference type="SAM" id="Phobius"/>
    </source>
</evidence>
<keyword evidence="3" id="KW-1185">Reference proteome</keyword>
<keyword evidence="1" id="KW-0812">Transmembrane</keyword>
<protein>
    <submittedName>
        <fullName evidence="2">VC0807 family protein</fullName>
    </submittedName>
</protein>
<dbReference type="RefSeq" id="WP_286054304.1">
    <property type="nucleotide sequence ID" value="NZ_JASVWF010000003.1"/>
</dbReference>
<evidence type="ECO:0000313" key="2">
    <source>
        <dbReference type="EMBL" id="MDL5157855.1"/>
    </source>
</evidence>
<organism evidence="2 3">
    <name type="scientific">Actinomycetospora termitidis</name>
    <dbReference type="NCBI Taxonomy" id="3053470"/>
    <lineage>
        <taxon>Bacteria</taxon>
        <taxon>Bacillati</taxon>
        <taxon>Actinomycetota</taxon>
        <taxon>Actinomycetes</taxon>
        <taxon>Pseudonocardiales</taxon>
        <taxon>Pseudonocardiaceae</taxon>
        <taxon>Actinomycetospora</taxon>
    </lineage>
</organism>